<dbReference type="InterPro" id="IPR006634">
    <property type="entry name" value="TLC-dom"/>
</dbReference>
<dbReference type="Proteomes" id="UP000663854">
    <property type="component" value="Unassembled WGS sequence"/>
</dbReference>
<comment type="pathway">
    <text evidence="2">Lipid metabolism; sphingolipid metabolism.</text>
</comment>
<feature type="domain" description="TLC" evidence="10">
    <location>
        <begin position="108"/>
        <end position="309"/>
    </location>
</feature>
<feature type="transmembrane region" description="Helical" evidence="9">
    <location>
        <begin position="117"/>
        <end position="137"/>
    </location>
</feature>
<keyword evidence="6 7" id="KW-0472">Membrane</keyword>
<feature type="transmembrane region" description="Helical" evidence="9">
    <location>
        <begin position="157"/>
        <end position="176"/>
    </location>
</feature>
<dbReference type="GO" id="GO:0050291">
    <property type="term" value="F:sphingosine N-acyltransferase activity"/>
    <property type="evidence" value="ECO:0007669"/>
    <property type="project" value="InterPro"/>
</dbReference>
<evidence type="ECO:0000313" key="13">
    <source>
        <dbReference type="EMBL" id="CAF1122507.1"/>
    </source>
</evidence>
<dbReference type="SMART" id="SM00724">
    <property type="entry name" value="TLC"/>
    <property type="match status" value="1"/>
</dbReference>
<comment type="subcellular location">
    <subcellularLocation>
        <location evidence="1">Membrane</location>
        <topology evidence="1">Multi-pass membrane protein</topology>
    </subcellularLocation>
</comment>
<feature type="transmembrane region" description="Helical" evidence="9">
    <location>
        <begin position="237"/>
        <end position="259"/>
    </location>
</feature>
<organism evidence="11 14">
    <name type="scientific">Rotaria sordida</name>
    <dbReference type="NCBI Taxonomy" id="392033"/>
    <lineage>
        <taxon>Eukaryota</taxon>
        <taxon>Metazoa</taxon>
        <taxon>Spiralia</taxon>
        <taxon>Gnathifera</taxon>
        <taxon>Rotifera</taxon>
        <taxon>Eurotatoria</taxon>
        <taxon>Bdelloidea</taxon>
        <taxon>Philodinida</taxon>
        <taxon>Philodinidae</taxon>
        <taxon>Rotaria</taxon>
    </lineage>
</organism>
<evidence type="ECO:0000256" key="7">
    <source>
        <dbReference type="PROSITE-ProRule" id="PRU00205"/>
    </source>
</evidence>
<dbReference type="Proteomes" id="UP000663870">
    <property type="component" value="Unassembled WGS sequence"/>
</dbReference>
<evidence type="ECO:0000313" key="11">
    <source>
        <dbReference type="EMBL" id="CAF0793661.1"/>
    </source>
</evidence>
<feature type="transmembrane region" description="Helical" evidence="9">
    <location>
        <begin position="34"/>
        <end position="54"/>
    </location>
</feature>
<comment type="caution">
    <text evidence="11">The sequence shown here is derived from an EMBL/GenBank/DDBJ whole genome shotgun (WGS) entry which is preliminary data.</text>
</comment>
<accession>A0A813SAU8</accession>
<evidence type="ECO:0000256" key="9">
    <source>
        <dbReference type="SAM" id="Phobius"/>
    </source>
</evidence>
<evidence type="ECO:0000259" key="10">
    <source>
        <dbReference type="PROSITE" id="PS50922"/>
    </source>
</evidence>
<name>A0A813SAU8_9BILA</name>
<sequence>MNLSIWNDDFWLPQNTTWKDFNQLEQNNIRLPHIHHLIYVYPLAGLLYLTRLLFEYCIAQPLGRSLGIRDYKLNTQRIDRKLLNHTKSYDNNNNNKQKQRRTRISPLAKFSESTWRFTFYLGIFLYGLLILKNKIWLWDTRHCWLNYPNHQLTNDIYWYYMIELAFYWSLVFSQFIDVKRKDFWQMFIHHIATISLLSFSYIVNFVRVGTLVLVVHDAGDYWLEGAKMAKYARAQRLCDTTFVIFAVVWFITRLCFYPYKVLYTTTFEEFTILGSFPAYYMFNGLLILLQILHYFWFYLICQVAISAFKAGKVEKDERSDSEESDDEQDIVNDDIDKDK</sequence>
<dbReference type="EMBL" id="CAJNOL010000489">
    <property type="protein sequence ID" value="CAF1087976.1"/>
    <property type="molecule type" value="Genomic_DNA"/>
</dbReference>
<evidence type="ECO:0000313" key="15">
    <source>
        <dbReference type="Proteomes" id="UP000663870"/>
    </source>
</evidence>
<evidence type="ECO:0000256" key="3">
    <source>
        <dbReference type="ARBA" id="ARBA00004991"/>
    </source>
</evidence>
<keyword evidence="5 9" id="KW-1133">Transmembrane helix</keyword>
<keyword evidence="15" id="KW-1185">Reference proteome</keyword>
<evidence type="ECO:0000256" key="2">
    <source>
        <dbReference type="ARBA" id="ARBA00004760"/>
    </source>
</evidence>
<comment type="pathway">
    <text evidence="3">Sphingolipid metabolism.</text>
</comment>
<evidence type="ECO:0000256" key="5">
    <source>
        <dbReference type="ARBA" id="ARBA00022989"/>
    </source>
</evidence>
<dbReference type="GO" id="GO:0046513">
    <property type="term" value="P:ceramide biosynthetic process"/>
    <property type="evidence" value="ECO:0007669"/>
    <property type="project" value="InterPro"/>
</dbReference>
<protein>
    <recommendedName>
        <fullName evidence="10">TLC domain-containing protein</fullName>
    </recommendedName>
</protein>
<evidence type="ECO:0000256" key="8">
    <source>
        <dbReference type="SAM" id="MobiDB-lite"/>
    </source>
</evidence>
<evidence type="ECO:0000256" key="1">
    <source>
        <dbReference type="ARBA" id="ARBA00004141"/>
    </source>
</evidence>
<dbReference type="Pfam" id="PF03798">
    <property type="entry name" value="TRAM_LAG1_CLN8"/>
    <property type="match status" value="1"/>
</dbReference>
<dbReference type="UniPathway" id="UPA00222"/>
<evidence type="ECO:0000256" key="6">
    <source>
        <dbReference type="ARBA" id="ARBA00023136"/>
    </source>
</evidence>
<evidence type="ECO:0000313" key="14">
    <source>
        <dbReference type="Proteomes" id="UP000663854"/>
    </source>
</evidence>
<feature type="region of interest" description="Disordered" evidence="8">
    <location>
        <begin position="315"/>
        <end position="339"/>
    </location>
</feature>
<dbReference type="PROSITE" id="PS50922">
    <property type="entry name" value="TLC"/>
    <property type="match status" value="1"/>
</dbReference>
<evidence type="ECO:0000256" key="4">
    <source>
        <dbReference type="ARBA" id="ARBA00022692"/>
    </source>
</evidence>
<dbReference type="Proteomes" id="UP000663889">
    <property type="component" value="Unassembled WGS sequence"/>
</dbReference>
<dbReference type="PIRSF" id="PIRSF005225">
    <property type="entry name" value="LAG1_LAC1"/>
    <property type="match status" value="1"/>
</dbReference>
<dbReference type="GO" id="GO:0016020">
    <property type="term" value="C:membrane"/>
    <property type="evidence" value="ECO:0007669"/>
    <property type="project" value="UniProtKB-SubCell"/>
</dbReference>
<evidence type="ECO:0000313" key="12">
    <source>
        <dbReference type="EMBL" id="CAF1087976.1"/>
    </source>
</evidence>
<feature type="transmembrane region" description="Helical" evidence="9">
    <location>
        <begin position="279"/>
        <end position="299"/>
    </location>
</feature>
<dbReference type="PANTHER" id="PTHR12560:SF0">
    <property type="entry name" value="LD18904P"/>
    <property type="match status" value="1"/>
</dbReference>
<dbReference type="InterPro" id="IPR016439">
    <property type="entry name" value="Lag1/Lac1-like"/>
</dbReference>
<dbReference type="AlphaFoldDB" id="A0A813SAU8"/>
<dbReference type="PANTHER" id="PTHR12560">
    <property type="entry name" value="LONGEVITY ASSURANCE FACTOR 1 LAG1"/>
    <property type="match status" value="1"/>
</dbReference>
<proteinExistence type="predicted"/>
<keyword evidence="4 7" id="KW-0812">Transmembrane</keyword>
<feature type="compositionally biased region" description="Acidic residues" evidence="8">
    <location>
        <begin position="319"/>
        <end position="333"/>
    </location>
</feature>
<gene>
    <name evidence="12" type="ORF">JXQ802_LOCUS18532</name>
    <name evidence="11" type="ORF">PYM288_LOCUS4261</name>
    <name evidence="13" type="ORF">SEV965_LOCUS16987</name>
</gene>
<reference evidence="11" key="1">
    <citation type="submission" date="2021-02" db="EMBL/GenBank/DDBJ databases">
        <authorList>
            <person name="Nowell W R."/>
        </authorList>
    </citation>
    <scope>NUCLEOTIDE SEQUENCE</scope>
</reference>
<dbReference type="EMBL" id="CAJNOH010000038">
    <property type="protein sequence ID" value="CAF0793661.1"/>
    <property type="molecule type" value="Genomic_DNA"/>
</dbReference>
<dbReference type="EMBL" id="CAJNOU010000954">
    <property type="protein sequence ID" value="CAF1122507.1"/>
    <property type="molecule type" value="Genomic_DNA"/>
</dbReference>